<feature type="domain" description="HTH araC/xylS-type" evidence="4">
    <location>
        <begin position="177"/>
        <end position="277"/>
    </location>
</feature>
<dbReference type="SUPFAM" id="SSF51215">
    <property type="entry name" value="Regulatory protein AraC"/>
    <property type="match status" value="1"/>
</dbReference>
<dbReference type="KEGG" id="fln:FLA_1740"/>
<keyword evidence="1" id="KW-0805">Transcription regulation</keyword>
<dbReference type="InterPro" id="IPR037923">
    <property type="entry name" value="HTH-like"/>
</dbReference>
<dbReference type="GO" id="GO:0043565">
    <property type="term" value="F:sequence-specific DNA binding"/>
    <property type="evidence" value="ECO:0007669"/>
    <property type="project" value="InterPro"/>
</dbReference>
<dbReference type="InterPro" id="IPR009057">
    <property type="entry name" value="Homeodomain-like_sf"/>
</dbReference>
<dbReference type="SUPFAM" id="SSF46689">
    <property type="entry name" value="Homeodomain-like"/>
    <property type="match status" value="1"/>
</dbReference>
<evidence type="ECO:0000313" key="5">
    <source>
        <dbReference type="EMBL" id="SIT28775.1"/>
    </source>
</evidence>
<dbReference type="PANTHER" id="PTHR43280">
    <property type="entry name" value="ARAC-FAMILY TRANSCRIPTIONAL REGULATOR"/>
    <property type="match status" value="1"/>
</dbReference>
<keyword evidence="6" id="KW-1185">Reference proteome</keyword>
<dbReference type="InterPro" id="IPR003313">
    <property type="entry name" value="AraC-bd"/>
</dbReference>
<organism evidence="5 6">
    <name type="scientific">Filimonas lacunae</name>
    <dbReference type="NCBI Taxonomy" id="477680"/>
    <lineage>
        <taxon>Bacteria</taxon>
        <taxon>Pseudomonadati</taxon>
        <taxon>Bacteroidota</taxon>
        <taxon>Chitinophagia</taxon>
        <taxon>Chitinophagales</taxon>
        <taxon>Chitinophagaceae</taxon>
        <taxon>Filimonas</taxon>
    </lineage>
</organism>
<dbReference type="RefSeq" id="WP_197705875.1">
    <property type="nucleotide sequence ID" value="NZ_AP017422.1"/>
</dbReference>
<proteinExistence type="predicted"/>
<accession>A0A173ME65</accession>
<dbReference type="Gene3D" id="1.10.10.60">
    <property type="entry name" value="Homeodomain-like"/>
    <property type="match status" value="2"/>
</dbReference>
<evidence type="ECO:0000256" key="2">
    <source>
        <dbReference type="ARBA" id="ARBA00023125"/>
    </source>
</evidence>
<evidence type="ECO:0000256" key="1">
    <source>
        <dbReference type="ARBA" id="ARBA00023015"/>
    </source>
</evidence>
<dbReference type="InterPro" id="IPR018060">
    <property type="entry name" value="HTH_AraC"/>
</dbReference>
<dbReference type="Proteomes" id="UP000186917">
    <property type="component" value="Unassembled WGS sequence"/>
</dbReference>
<dbReference type="PROSITE" id="PS01124">
    <property type="entry name" value="HTH_ARAC_FAMILY_2"/>
    <property type="match status" value="1"/>
</dbReference>
<name>A0A173ME65_9BACT</name>
<dbReference type="STRING" id="477680.SAMN05421788_108126"/>
<dbReference type="Pfam" id="PF12833">
    <property type="entry name" value="HTH_18"/>
    <property type="match status" value="1"/>
</dbReference>
<sequence>MSYMQTLHLYQPFELEYREVTEYVAREYKNTFFELIFVLAGKGIQTINKHQLPYAPDKLFLVFPQDTHGFEIHEPTRFFFIRFNSSYITYQPEEWVRKMELIFNTHNHLPGCLLKNVADKPLVRSLIEALQREARNEYPNKNEVVKQLMNTVITVAARNITLQAPLLVQHATDGTAAALINYIHKNIYQPDYLKADVIATHFNVAANYISEYFKKQVGESLQQYITTYKVKILETRLLHTNMQLVSMAEEFGFTDISHMNRIFKKYKGVSPSEFRRNRGAV</sequence>
<gene>
    <name evidence="5" type="ORF">SAMN05421788_108126</name>
</gene>
<keyword evidence="2" id="KW-0238">DNA-binding</keyword>
<evidence type="ECO:0000313" key="6">
    <source>
        <dbReference type="Proteomes" id="UP000186917"/>
    </source>
</evidence>
<evidence type="ECO:0000256" key="3">
    <source>
        <dbReference type="ARBA" id="ARBA00023163"/>
    </source>
</evidence>
<dbReference type="Pfam" id="PF02311">
    <property type="entry name" value="AraC_binding"/>
    <property type="match status" value="1"/>
</dbReference>
<dbReference type="SMART" id="SM00342">
    <property type="entry name" value="HTH_ARAC"/>
    <property type="match status" value="1"/>
</dbReference>
<evidence type="ECO:0000259" key="4">
    <source>
        <dbReference type="PROSITE" id="PS01124"/>
    </source>
</evidence>
<protein>
    <submittedName>
        <fullName evidence="5">Transcriptional regulator, AraC family</fullName>
    </submittedName>
</protein>
<dbReference type="PANTHER" id="PTHR43280:SF28">
    <property type="entry name" value="HTH-TYPE TRANSCRIPTIONAL ACTIVATOR RHAS"/>
    <property type="match status" value="1"/>
</dbReference>
<dbReference type="AlphaFoldDB" id="A0A173ME65"/>
<dbReference type="GO" id="GO:0003700">
    <property type="term" value="F:DNA-binding transcription factor activity"/>
    <property type="evidence" value="ECO:0007669"/>
    <property type="project" value="InterPro"/>
</dbReference>
<reference evidence="6" key="1">
    <citation type="submission" date="2017-01" db="EMBL/GenBank/DDBJ databases">
        <authorList>
            <person name="Varghese N."/>
            <person name="Submissions S."/>
        </authorList>
    </citation>
    <scope>NUCLEOTIDE SEQUENCE [LARGE SCALE GENOMIC DNA]</scope>
    <source>
        <strain evidence="6">DSM 21054</strain>
    </source>
</reference>
<keyword evidence="3" id="KW-0804">Transcription</keyword>
<dbReference type="EMBL" id="FTOR01000008">
    <property type="protein sequence ID" value="SIT28775.1"/>
    <property type="molecule type" value="Genomic_DNA"/>
</dbReference>